<sequence length="146" mass="15687">AVAARGAAGARLRAARVVDDFFVAGPLQEAALDLVSSPAWRTHRRRRAEALRERRDALVAAIRREMPAASLDRVPAGGFHVWLRLPEGVDDVELAAEAARNGVIVSPGRPWFPGEPEGPYLRLAFAGAPAAELERGVQILGTLLQP</sequence>
<dbReference type="InterPro" id="IPR015424">
    <property type="entry name" value="PyrdxlP-dep_Trfase"/>
</dbReference>
<dbReference type="PANTHER" id="PTHR46577">
    <property type="entry name" value="HTH-TYPE TRANSCRIPTIONAL REGULATORY PROTEIN GABR"/>
    <property type="match status" value="1"/>
</dbReference>
<protein>
    <submittedName>
        <fullName evidence="2">Transcriptional regulator, GntR family domain / Aspartate aminotransferase</fullName>
        <ecNumber evidence="2">2.6.1.1</ecNumber>
    </submittedName>
</protein>
<feature type="non-terminal residue" evidence="2">
    <location>
        <position position="1"/>
    </location>
</feature>
<evidence type="ECO:0000313" key="2">
    <source>
        <dbReference type="EMBL" id="CAA9498536.1"/>
    </source>
</evidence>
<keyword evidence="2" id="KW-0808">Transferase</keyword>
<dbReference type="SUPFAM" id="SSF53383">
    <property type="entry name" value="PLP-dependent transferases"/>
    <property type="match status" value="1"/>
</dbReference>
<accession>A0A6J4SKM5</accession>
<dbReference type="InterPro" id="IPR015422">
    <property type="entry name" value="PyrdxlP-dep_Trfase_small"/>
</dbReference>
<feature type="domain" description="Aminotransferase class I/classII large" evidence="1">
    <location>
        <begin position="14"/>
        <end position="139"/>
    </location>
</feature>
<reference evidence="2" key="1">
    <citation type="submission" date="2020-02" db="EMBL/GenBank/DDBJ databases">
        <authorList>
            <person name="Meier V. D."/>
        </authorList>
    </citation>
    <scope>NUCLEOTIDE SEQUENCE</scope>
    <source>
        <strain evidence="2">AVDCRST_MAG85</strain>
    </source>
</reference>
<dbReference type="Pfam" id="PF00155">
    <property type="entry name" value="Aminotran_1_2"/>
    <property type="match status" value="1"/>
</dbReference>
<dbReference type="InterPro" id="IPR004839">
    <property type="entry name" value="Aminotransferase_I/II_large"/>
</dbReference>
<organism evidence="2">
    <name type="scientific">uncultured Solirubrobacteraceae bacterium</name>
    <dbReference type="NCBI Taxonomy" id="1162706"/>
    <lineage>
        <taxon>Bacteria</taxon>
        <taxon>Bacillati</taxon>
        <taxon>Actinomycetota</taxon>
        <taxon>Thermoleophilia</taxon>
        <taxon>Solirubrobacterales</taxon>
        <taxon>Solirubrobacteraceae</taxon>
        <taxon>environmental samples</taxon>
    </lineage>
</organism>
<dbReference type="EC" id="2.6.1.1" evidence="2"/>
<dbReference type="EMBL" id="CADCVT010000177">
    <property type="protein sequence ID" value="CAA9498536.1"/>
    <property type="molecule type" value="Genomic_DNA"/>
</dbReference>
<dbReference type="AlphaFoldDB" id="A0A6J4SKM5"/>
<evidence type="ECO:0000259" key="1">
    <source>
        <dbReference type="Pfam" id="PF00155"/>
    </source>
</evidence>
<dbReference type="GO" id="GO:0030170">
    <property type="term" value="F:pyridoxal phosphate binding"/>
    <property type="evidence" value="ECO:0007669"/>
    <property type="project" value="InterPro"/>
</dbReference>
<proteinExistence type="predicted"/>
<dbReference type="PANTHER" id="PTHR46577:SF1">
    <property type="entry name" value="HTH-TYPE TRANSCRIPTIONAL REGULATORY PROTEIN GABR"/>
    <property type="match status" value="1"/>
</dbReference>
<dbReference type="Gene3D" id="3.90.1150.10">
    <property type="entry name" value="Aspartate Aminotransferase, domain 1"/>
    <property type="match status" value="1"/>
</dbReference>
<gene>
    <name evidence="2" type="ORF">AVDCRST_MAG85-1617</name>
</gene>
<keyword evidence="2" id="KW-0032">Aminotransferase</keyword>
<name>A0A6J4SKM5_9ACTN</name>
<dbReference type="InterPro" id="IPR051446">
    <property type="entry name" value="HTH_trans_reg/aminotransferase"/>
</dbReference>
<dbReference type="GO" id="GO:0004069">
    <property type="term" value="F:L-aspartate:2-oxoglutarate aminotransferase activity"/>
    <property type="evidence" value="ECO:0007669"/>
    <property type="project" value="UniProtKB-EC"/>
</dbReference>